<dbReference type="AlphaFoldDB" id="W2XHK7"/>
<accession>W2XHK7</accession>
<sequence length="340" mass="39151">MEDEIVMFVLCKTLRKRYLLACKLDELRKRISAEILRLEWKRLVRTRYYLTRDCLKDPECSDWMVIWNNGLEENLINTTSLSRAPFEQLLGRFALFYKYAISYNRAGGRPRKLQHHHQVLGLVLAFYEGSMNYTLLCLAFGIPPATLSRVLNEAEAALAQALRGFSPARNVWPTLVRQKALARLVEARQPLLKYTCFFLDGKTYQIQQPPDKDIQNAHYNGWLHHVWNDGDTSLGFQRKLVDPTLNPDLRGDLSRLLPAVRPVAKALSGAITFIRQSAEWGMGSIEKVYGRLLHELPADVAKRQQRLDNLFRLSNYRVRTVGISQIRTTHLYGGDDLAVH</sequence>
<organism evidence="1 2">
    <name type="scientific">Phytophthora nicotianae CJ01A1</name>
    <dbReference type="NCBI Taxonomy" id="1317063"/>
    <lineage>
        <taxon>Eukaryota</taxon>
        <taxon>Sar</taxon>
        <taxon>Stramenopiles</taxon>
        <taxon>Oomycota</taxon>
        <taxon>Peronosporomycetes</taxon>
        <taxon>Peronosporales</taxon>
        <taxon>Peronosporaceae</taxon>
        <taxon>Phytophthora</taxon>
    </lineage>
</organism>
<dbReference type="OrthoDB" id="126322at2759"/>
<dbReference type="PANTHER" id="PTHR48471">
    <property type="entry name" value="DDE TNP4 DOMAIN-CONTAINING PROTEIN"/>
    <property type="match status" value="1"/>
</dbReference>
<gene>
    <name evidence="1" type="ORF">F441_04212</name>
</gene>
<dbReference type="PANTHER" id="PTHR48471:SF1">
    <property type="entry name" value="DDE TNP4 DOMAIN-CONTAINING PROTEIN"/>
    <property type="match status" value="1"/>
</dbReference>
<reference evidence="1 2" key="1">
    <citation type="submission" date="2013-11" db="EMBL/GenBank/DDBJ databases">
        <title>The Genome Sequence of Phytophthora parasitica CJ01A1.</title>
        <authorList>
            <consortium name="The Broad Institute Genomics Platform"/>
            <person name="Russ C."/>
            <person name="Tyler B."/>
            <person name="Panabieres F."/>
            <person name="Shan W."/>
            <person name="Tripathy S."/>
            <person name="Grunwald N."/>
            <person name="Machado M."/>
            <person name="Johnson C.S."/>
            <person name="Walker B."/>
            <person name="Young S.K."/>
            <person name="Zeng Q."/>
            <person name="Gargeya S."/>
            <person name="Fitzgerald M."/>
            <person name="Haas B."/>
            <person name="Abouelleil A."/>
            <person name="Allen A.W."/>
            <person name="Alvarado L."/>
            <person name="Arachchi H.M."/>
            <person name="Berlin A.M."/>
            <person name="Chapman S.B."/>
            <person name="Gainer-Dewar J."/>
            <person name="Goldberg J."/>
            <person name="Griggs A."/>
            <person name="Gujja S."/>
            <person name="Hansen M."/>
            <person name="Howarth C."/>
            <person name="Imamovic A."/>
            <person name="Ireland A."/>
            <person name="Larimer J."/>
            <person name="McCowan C."/>
            <person name="Murphy C."/>
            <person name="Pearson M."/>
            <person name="Poon T.W."/>
            <person name="Priest M."/>
            <person name="Roberts A."/>
            <person name="Saif S."/>
            <person name="Shea T."/>
            <person name="Sisk P."/>
            <person name="Sykes S."/>
            <person name="Wortman J."/>
            <person name="Nusbaum C."/>
            <person name="Birren B."/>
        </authorList>
    </citation>
    <scope>NUCLEOTIDE SEQUENCE [LARGE SCALE GENOMIC DNA]</scope>
    <source>
        <strain evidence="1 2">CJ01A1</strain>
    </source>
</reference>
<proteinExistence type="predicted"/>
<dbReference type="Proteomes" id="UP000018958">
    <property type="component" value="Unassembled WGS sequence"/>
</dbReference>
<protein>
    <recommendedName>
        <fullName evidence="3">DDE Tnp4 domain-containing protein</fullName>
    </recommendedName>
</protein>
<dbReference type="EMBL" id="ANIX01000949">
    <property type="protein sequence ID" value="ETP22355.1"/>
    <property type="molecule type" value="Genomic_DNA"/>
</dbReference>
<evidence type="ECO:0000313" key="1">
    <source>
        <dbReference type="EMBL" id="ETP22355.1"/>
    </source>
</evidence>
<comment type="caution">
    <text evidence="1">The sequence shown here is derived from an EMBL/GenBank/DDBJ whole genome shotgun (WGS) entry which is preliminary data.</text>
</comment>
<evidence type="ECO:0008006" key="3">
    <source>
        <dbReference type="Google" id="ProtNLM"/>
    </source>
</evidence>
<evidence type="ECO:0000313" key="2">
    <source>
        <dbReference type="Proteomes" id="UP000018958"/>
    </source>
</evidence>
<name>W2XHK7_PHYNI</name>